<dbReference type="CDD" id="cd09859">
    <property type="entry name" value="PIN_53EXO"/>
    <property type="match status" value="1"/>
</dbReference>
<evidence type="ECO:0000256" key="3">
    <source>
        <dbReference type="ARBA" id="ARBA00020311"/>
    </source>
</evidence>
<proteinExistence type="inferred from homology"/>
<evidence type="ECO:0000259" key="20">
    <source>
        <dbReference type="SMART" id="SM00482"/>
    </source>
</evidence>
<keyword evidence="11 16" id="KW-0239">DNA-directed DNA polymerase</keyword>
<dbReference type="GO" id="GO:0006302">
    <property type="term" value="P:double-strand break repair"/>
    <property type="evidence" value="ECO:0007669"/>
    <property type="project" value="TreeGrafter"/>
</dbReference>
<evidence type="ECO:0000313" key="22">
    <source>
        <dbReference type="Proteomes" id="UP000319976"/>
    </source>
</evidence>
<evidence type="ECO:0000256" key="17">
    <source>
        <dbReference type="SAM" id="Coils"/>
    </source>
</evidence>
<dbReference type="SMART" id="SM00482">
    <property type="entry name" value="POLAc"/>
    <property type="match status" value="1"/>
</dbReference>
<evidence type="ECO:0000256" key="16">
    <source>
        <dbReference type="RuleBase" id="RU004460"/>
    </source>
</evidence>
<keyword evidence="6 16" id="KW-0235">DNA replication</keyword>
<dbReference type="GO" id="GO:0008408">
    <property type="term" value="F:3'-5' exonuclease activity"/>
    <property type="evidence" value="ECO:0007669"/>
    <property type="project" value="UniProtKB-UniRule"/>
</dbReference>
<keyword evidence="9 16" id="KW-0378">Hydrolase</keyword>
<dbReference type="InterPro" id="IPR008918">
    <property type="entry name" value="HhH2"/>
</dbReference>
<dbReference type="InterPro" id="IPR002562">
    <property type="entry name" value="3'-5'_exonuclease_dom"/>
</dbReference>
<sequence>MKKLLYLIDTFSLVFQVFHAIPHMTGPKGEPTNAIFGFIRDLQLIRQQKQPTHLILAMDSEGPGERVEWYADYKANRDAMPEDLKPQIPVILDVAKGYNIPAVKCPGWEADDIIATLTKQAVAEGFDVRIVTSDKDARQLLGPQVQLFNCRKNSFLDEEFLRKDWGISPEQVIDFQGMVGDSSDNIPGVPKIGPKTATALLEQFGSLDEILARTEEISKKQARENLQTYAEQARISRQLATLKNDLPLDFDLETSAVQEPNAEELLELFTQYGFRRYSEEMREVLQGGSGSASNQQQEAPEEFHWETIDSQKKFDSFAKELKKQKHICLDLETTGLQPAEAEIVGWAICWKPGLAYYLPVQGPDGDSVLDNDAALELFREVLTNPEVTVSNQNIKYDLIVLRRYGITGVNISVDPMVGDYLLDAGERSHGLDTLARRYLEREMISIKELIGSGKKQKKMFEVEVDKAAEYAAEDADVAFQLALIIEQRLKDEGLWDLYWDLERPLIPVLVEMEWNGIRVDVDELKRQSEELTARLEELEAEIHTIAGHEFNIASPKQLQHVLFEELKLPIIKKTKTGPSTDAEVLEKLAPKHELPAKVSEHRQLSKLKGTYLDALPKLVNPETGNIHASFNQVVAATGRLSSSDPNLQNIPIRTEAGRKIRKAFVPSRDGWQLLCADYSQIELRVLAHFSGDEALMSAFRENRDVHRAVAADIFNVTESDVTSEMRGIAKTVNFGVIYGQSPFGLSSTLGIPQDEAAAFIDAYLTQYAGVARFIGETLETVRKKGYATTILGRRRPFTGIRESSSGKNGWRGQMNLPERTAFNTVIQGSAADLIKQAMINLFGKLQEKDHPARLLLQIHDELVLEAPEAEISSLKEIVVDEMQSAMELKVPLVVDVGVAANWLDAK</sequence>
<keyword evidence="7" id="KW-0540">Nuclease</keyword>
<dbReference type="GO" id="GO:0003887">
    <property type="term" value="F:DNA-directed DNA polymerase activity"/>
    <property type="evidence" value="ECO:0007669"/>
    <property type="project" value="UniProtKB-UniRule"/>
</dbReference>
<evidence type="ECO:0000259" key="18">
    <source>
        <dbReference type="SMART" id="SM00474"/>
    </source>
</evidence>
<reference evidence="21 22" key="1">
    <citation type="submission" date="2019-02" db="EMBL/GenBank/DDBJ databases">
        <title>Deep-cultivation of Planctomycetes and their phenomic and genomic characterization uncovers novel biology.</title>
        <authorList>
            <person name="Wiegand S."/>
            <person name="Jogler M."/>
            <person name="Boedeker C."/>
            <person name="Pinto D."/>
            <person name="Vollmers J."/>
            <person name="Rivas-Marin E."/>
            <person name="Kohn T."/>
            <person name="Peeters S.H."/>
            <person name="Heuer A."/>
            <person name="Rast P."/>
            <person name="Oberbeckmann S."/>
            <person name="Bunk B."/>
            <person name="Jeske O."/>
            <person name="Meyerdierks A."/>
            <person name="Storesund J.E."/>
            <person name="Kallscheuer N."/>
            <person name="Luecker S."/>
            <person name="Lage O.M."/>
            <person name="Pohl T."/>
            <person name="Merkel B.J."/>
            <person name="Hornburger P."/>
            <person name="Mueller R.-W."/>
            <person name="Bruemmer F."/>
            <person name="Labrenz M."/>
            <person name="Spormann A.M."/>
            <person name="Op den Camp H."/>
            <person name="Overmann J."/>
            <person name="Amann R."/>
            <person name="Jetten M.S.M."/>
            <person name="Mascher T."/>
            <person name="Medema M.H."/>
            <person name="Devos D.P."/>
            <person name="Kaster A.-K."/>
            <person name="Ovreas L."/>
            <person name="Rohde M."/>
            <person name="Galperin M.Y."/>
            <person name="Jogler C."/>
        </authorList>
    </citation>
    <scope>NUCLEOTIDE SEQUENCE [LARGE SCALE GENOMIC DNA]</scope>
    <source>
        <strain evidence="21 22">V22</strain>
    </source>
</reference>
<dbReference type="PANTHER" id="PTHR10133">
    <property type="entry name" value="DNA POLYMERASE I"/>
    <property type="match status" value="1"/>
</dbReference>
<dbReference type="Pfam" id="PF00476">
    <property type="entry name" value="DNA_pol_A"/>
    <property type="match status" value="1"/>
</dbReference>
<dbReference type="RefSeq" id="WP_145265253.1">
    <property type="nucleotide sequence ID" value="NZ_CP036316.1"/>
</dbReference>
<evidence type="ECO:0000256" key="1">
    <source>
        <dbReference type="ARBA" id="ARBA00007705"/>
    </source>
</evidence>
<dbReference type="GO" id="GO:0003677">
    <property type="term" value="F:DNA binding"/>
    <property type="evidence" value="ECO:0007669"/>
    <property type="project" value="UniProtKB-UniRule"/>
</dbReference>
<evidence type="ECO:0000256" key="5">
    <source>
        <dbReference type="ARBA" id="ARBA00022695"/>
    </source>
</evidence>
<keyword evidence="22" id="KW-1185">Reference proteome</keyword>
<dbReference type="Pfam" id="PF01367">
    <property type="entry name" value="5_3_exonuc"/>
    <property type="match status" value="1"/>
</dbReference>
<dbReference type="InterPro" id="IPR036279">
    <property type="entry name" value="5-3_exonuclease_C_sf"/>
</dbReference>
<keyword evidence="4 16" id="KW-0808">Transferase</keyword>
<dbReference type="InterPro" id="IPR002421">
    <property type="entry name" value="5-3_exonuclease"/>
</dbReference>
<dbReference type="SMART" id="SM00279">
    <property type="entry name" value="HhH2"/>
    <property type="match status" value="1"/>
</dbReference>
<dbReference type="OrthoDB" id="9806424at2"/>
<dbReference type="CDD" id="cd08637">
    <property type="entry name" value="DNA_pol_A_pol_I_C"/>
    <property type="match status" value="1"/>
</dbReference>
<dbReference type="NCBIfam" id="TIGR00593">
    <property type="entry name" value="pola"/>
    <property type="match status" value="1"/>
</dbReference>
<evidence type="ECO:0000256" key="13">
    <source>
        <dbReference type="ARBA" id="ARBA00023204"/>
    </source>
</evidence>
<comment type="catalytic activity">
    <reaction evidence="14 16">
        <text>DNA(n) + a 2'-deoxyribonucleoside 5'-triphosphate = DNA(n+1) + diphosphate</text>
        <dbReference type="Rhea" id="RHEA:22508"/>
        <dbReference type="Rhea" id="RHEA-COMP:17339"/>
        <dbReference type="Rhea" id="RHEA-COMP:17340"/>
        <dbReference type="ChEBI" id="CHEBI:33019"/>
        <dbReference type="ChEBI" id="CHEBI:61560"/>
        <dbReference type="ChEBI" id="CHEBI:173112"/>
        <dbReference type="EC" id="2.7.7.7"/>
    </reaction>
</comment>
<dbReference type="InterPro" id="IPR012337">
    <property type="entry name" value="RNaseH-like_sf"/>
</dbReference>
<dbReference type="Proteomes" id="UP000319976">
    <property type="component" value="Chromosome"/>
</dbReference>
<dbReference type="InterPro" id="IPR029060">
    <property type="entry name" value="PIN-like_dom_sf"/>
</dbReference>
<evidence type="ECO:0000256" key="11">
    <source>
        <dbReference type="ARBA" id="ARBA00022932"/>
    </source>
</evidence>
<dbReference type="KEGG" id="chya:V22_35470"/>
<protein>
    <recommendedName>
        <fullName evidence="3 15">DNA polymerase I</fullName>
        <ecNumber evidence="2 15">2.7.7.7</ecNumber>
    </recommendedName>
</protein>
<evidence type="ECO:0000256" key="4">
    <source>
        <dbReference type="ARBA" id="ARBA00022679"/>
    </source>
</evidence>
<dbReference type="InterPro" id="IPR020045">
    <property type="entry name" value="DNA_polI_H3TH"/>
</dbReference>
<dbReference type="PANTHER" id="PTHR10133:SF27">
    <property type="entry name" value="DNA POLYMERASE NU"/>
    <property type="match status" value="1"/>
</dbReference>
<dbReference type="Pfam" id="PF02739">
    <property type="entry name" value="5_3_exonuc_N"/>
    <property type="match status" value="1"/>
</dbReference>
<organism evidence="21 22">
    <name type="scientific">Calycomorphotria hydatis</name>
    <dbReference type="NCBI Taxonomy" id="2528027"/>
    <lineage>
        <taxon>Bacteria</taxon>
        <taxon>Pseudomonadati</taxon>
        <taxon>Planctomycetota</taxon>
        <taxon>Planctomycetia</taxon>
        <taxon>Planctomycetales</taxon>
        <taxon>Planctomycetaceae</taxon>
        <taxon>Calycomorphotria</taxon>
    </lineage>
</organism>
<keyword evidence="5 16" id="KW-0548">Nucleotidyltransferase</keyword>
<dbReference type="SMART" id="SM00475">
    <property type="entry name" value="53EXOc"/>
    <property type="match status" value="1"/>
</dbReference>
<feature type="domain" description="DNA-directed DNA polymerase family A palm" evidence="20">
    <location>
        <begin position="657"/>
        <end position="870"/>
    </location>
</feature>
<dbReference type="EMBL" id="CP036316">
    <property type="protein sequence ID" value="QDT66282.1"/>
    <property type="molecule type" value="Genomic_DNA"/>
</dbReference>
<keyword evidence="8 16" id="KW-0227">DNA damage</keyword>
<dbReference type="NCBIfam" id="NF004397">
    <property type="entry name" value="PRK05755.1"/>
    <property type="match status" value="1"/>
</dbReference>
<dbReference type="Gene3D" id="3.30.70.370">
    <property type="match status" value="1"/>
</dbReference>
<comment type="function">
    <text evidence="16">In addition to polymerase activity, this DNA polymerase exhibits 3'-5' and 5'-3' exonuclease activity.</text>
</comment>
<dbReference type="Pfam" id="PF01612">
    <property type="entry name" value="DNA_pol_A_exo1"/>
    <property type="match status" value="1"/>
</dbReference>
<dbReference type="InterPro" id="IPR002298">
    <property type="entry name" value="DNA_polymerase_A"/>
</dbReference>
<evidence type="ECO:0000256" key="14">
    <source>
        <dbReference type="ARBA" id="ARBA00049244"/>
    </source>
</evidence>
<dbReference type="InterPro" id="IPR001098">
    <property type="entry name" value="DNA-dir_DNA_pol_A_palm_dom"/>
</dbReference>
<evidence type="ECO:0000256" key="2">
    <source>
        <dbReference type="ARBA" id="ARBA00012417"/>
    </source>
</evidence>
<gene>
    <name evidence="16 21" type="primary">polA</name>
    <name evidence="21" type="ORF">V22_35470</name>
</gene>
<dbReference type="InterPro" id="IPR043502">
    <property type="entry name" value="DNA/RNA_pol_sf"/>
</dbReference>
<dbReference type="EC" id="2.7.7.7" evidence="2 15"/>
<dbReference type="FunFam" id="1.20.1060.10:FF:000001">
    <property type="entry name" value="DNA polymerase I"/>
    <property type="match status" value="1"/>
</dbReference>
<dbReference type="CDD" id="cd06139">
    <property type="entry name" value="DNA_polA_I_Ecoli_like_exo"/>
    <property type="match status" value="1"/>
</dbReference>
<dbReference type="Gene3D" id="3.30.420.10">
    <property type="entry name" value="Ribonuclease H-like superfamily/Ribonuclease H"/>
    <property type="match status" value="1"/>
</dbReference>
<keyword evidence="12 16" id="KW-0238">DNA-binding</keyword>
<dbReference type="Gene3D" id="1.20.1060.10">
    <property type="entry name" value="Taq DNA Polymerase, Chain T, domain 4"/>
    <property type="match status" value="1"/>
</dbReference>
<dbReference type="SUPFAM" id="SSF53098">
    <property type="entry name" value="Ribonuclease H-like"/>
    <property type="match status" value="1"/>
</dbReference>
<dbReference type="InterPro" id="IPR020046">
    <property type="entry name" value="5-3_exonucl_a-hlix_arch_N"/>
</dbReference>
<dbReference type="AlphaFoldDB" id="A0A517TD33"/>
<dbReference type="Gene3D" id="3.40.50.1010">
    <property type="entry name" value="5'-nuclease"/>
    <property type="match status" value="1"/>
</dbReference>
<keyword evidence="13 16" id="KW-0234">DNA repair</keyword>
<dbReference type="SUPFAM" id="SSF47807">
    <property type="entry name" value="5' to 3' exonuclease, C-terminal subdomain"/>
    <property type="match status" value="1"/>
</dbReference>
<evidence type="ECO:0000256" key="10">
    <source>
        <dbReference type="ARBA" id="ARBA00022839"/>
    </source>
</evidence>
<dbReference type="GO" id="GO:0006261">
    <property type="term" value="P:DNA-templated DNA replication"/>
    <property type="evidence" value="ECO:0007669"/>
    <property type="project" value="UniProtKB-UniRule"/>
</dbReference>
<dbReference type="SUPFAM" id="SSF56672">
    <property type="entry name" value="DNA/RNA polymerases"/>
    <property type="match status" value="1"/>
</dbReference>
<feature type="domain" description="3'-5' exonuclease" evidence="18">
    <location>
        <begin position="305"/>
        <end position="490"/>
    </location>
</feature>
<keyword evidence="10 16" id="KW-0269">Exonuclease</keyword>
<dbReference type="FunFam" id="1.10.150.20:FF:000003">
    <property type="entry name" value="DNA polymerase I"/>
    <property type="match status" value="1"/>
</dbReference>
<dbReference type="PRINTS" id="PR00868">
    <property type="entry name" value="DNAPOLI"/>
</dbReference>
<dbReference type="InterPro" id="IPR019760">
    <property type="entry name" value="DNA-dir_DNA_pol_A_CS"/>
</dbReference>
<evidence type="ECO:0000313" key="21">
    <source>
        <dbReference type="EMBL" id="QDT66282.1"/>
    </source>
</evidence>
<dbReference type="InterPro" id="IPR036397">
    <property type="entry name" value="RNaseH_sf"/>
</dbReference>
<dbReference type="SUPFAM" id="SSF88723">
    <property type="entry name" value="PIN domain-like"/>
    <property type="match status" value="1"/>
</dbReference>
<evidence type="ECO:0000259" key="19">
    <source>
        <dbReference type="SMART" id="SM00475"/>
    </source>
</evidence>
<dbReference type="SMART" id="SM00474">
    <property type="entry name" value="35EXOc"/>
    <property type="match status" value="1"/>
</dbReference>
<dbReference type="Gene3D" id="1.10.150.20">
    <property type="entry name" value="5' to 3' exonuclease, C-terminal subdomain"/>
    <property type="match status" value="2"/>
</dbReference>
<evidence type="ECO:0000256" key="8">
    <source>
        <dbReference type="ARBA" id="ARBA00022763"/>
    </source>
</evidence>
<evidence type="ECO:0000256" key="9">
    <source>
        <dbReference type="ARBA" id="ARBA00022801"/>
    </source>
</evidence>
<dbReference type="PROSITE" id="PS00447">
    <property type="entry name" value="DNA_POLYMERASE_A"/>
    <property type="match status" value="1"/>
</dbReference>
<keyword evidence="17" id="KW-0175">Coiled coil</keyword>
<feature type="coiled-coil region" evidence="17">
    <location>
        <begin position="521"/>
        <end position="548"/>
    </location>
</feature>
<accession>A0A517TD33</accession>
<dbReference type="FunFam" id="1.10.150.20:FF:000002">
    <property type="entry name" value="DNA polymerase I"/>
    <property type="match status" value="1"/>
</dbReference>
<dbReference type="InterPro" id="IPR018320">
    <property type="entry name" value="DNA_polymerase_1"/>
</dbReference>
<name>A0A517TD33_9PLAN</name>
<evidence type="ECO:0000256" key="7">
    <source>
        <dbReference type="ARBA" id="ARBA00022722"/>
    </source>
</evidence>
<dbReference type="CDD" id="cd09898">
    <property type="entry name" value="H3TH_53EXO"/>
    <property type="match status" value="1"/>
</dbReference>
<comment type="similarity">
    <text evidence="1 16">Belongs to the DNA polymerase type-A family.</text>
</comment>
<evidence type="ECO:0000256" key="12">
    <source>
        <dbReference type="ARBA" id="ARBA00023125"/>
    </source>
</evidence>
<evidence type="ECO:0000256" key="15">
    <source>
        <dbReference type="NCBIfam" id="TIGR00593"/>
    </source>
</evidence>
<feature type="domain" description="5'-3' exonuclease" evidence="19">
    <location>
        <begin position="2"/>
        <end position="258"/>
    </location>
</feature>
<evidence type="ECO:0000256" key="6">
    <source>
        <dbReference type="ARBA" id="ARBA00022705"/>
    </source>
</evidence>
<dbReference type="GO" id="GO:0008409">
    <property type="term" value="F:5'-3' exonuclease activity"/>
    <property type="evidence" value="ECO:0007669"/>
    <property type="project" value="UniProtKB-UniRule"/>
</dbReference>